<accession>A0A4C1U6U9</accession>
<dbReference type="Proteomes" id="UP000299102">
    <property type="component" value="Unassembled WGS sequence"/>
</dbReference>
<dbReference type="EMBL" id="BGZK01000135">
    <property type="protein sequence ID" value="GBP21980.1"/>
    <property type="molecule type" value="Genomic_DNA"/>
</dbReference>
<evidence type="ECO:0000313" key="2">
    <source>
        <dbReference type="Proteomes" id="UP000299102"/>
    </source>
</evidence>
<name>A0A4C1U6U9_EUMVA</name>
<gene>
    <name evidence="1" type="ORF">EVAR_18621_1</name>
</gene>
<organism evidence="1 2">
    <name type="scientific">Eumeta variegata</name>
    <name type="common">Bagworm moth</name>
    <name type="synonym">Eumeta japonica</name>
    <dbReference type="NCBI Taxonomy" id="151549"/>
    <lineage>
        <taxon>Eukaryota</taxon>
        <taxon>Metazoa</taxon>
        <taxon>Ecdysozoa</taxon>
        <taxon>Arthropoda</taxon>
        <taxon>Hexapoda</taxon>
        <taxon>Insecta</taxon>
        <taxon>Pterygota</taxon>
        <taxon>Neoptera</taxon>
        <taxon>Endopterygota</taxon>
        <taxon>Lepidoptera</taxon>
        <taxon>Glossata</taxon>
        <taxon>Ditrysia</taxon>
        <taxon>Tineoidea</taxon>
        <taxon>Psychidae</taxon>
        <taxon>Oiketicinae</taxon>
        <taxon>Eumeta</taxon>
    </lineage>
</organism>
<protein>
    <submittedName>
        <fullName evidence="1">Uncharacterized protein</fullName>
    </submittedName>
</protein>
<reference evidence="1 2" key="1">
    <citation type="journal article" date="2019" name="Commun. Biol.">
        <title>The bagworm genome reveals a unique fibroin gene that provides high tensile strength.</title>
        <authorList>
            <person name="Kono N."/>
            <person name="Nakamura H."/>
            <person name="Ohtoshi R."/>
            <person name="Tomita M."/>
            <person name="Numata K."/>
            <person name="Arakawa K."/>
        </authorList>
    </citation>
    <scope>NUCLEOTIDE SEQUENCE [LARGE SCALE GENOMIC DNA]</scope>
</reference>
<proteinExistence type="predicted"/>
<evidence type="ECO:0000313" key="1">
    <source>
        <dbReference type="EMBL" id="GBP21980.1"/>
    </source>
</evidence>
<sequence length="163" mass="17498">MYIEAKARGQPKRTQEEDDVCALKRHQSCSSLLLPPVPVFPRRGRPLRWQPASITPHPKGGPYQTLQLDLSTLVRYGMGAVKTVVTDAVATAGTGRMTYSIRATHETSAIRDSAPVVDFAAGVALMSRMLKVMRSHSTGGGRGASAAAALRQRNCGLLADGNR</sequence>
<dbReference type="AlphaFoldDB" id="A0A4C1U6U9"/>
<keyword evidence="2" id="KW-1185">Reference proteome</keyword>
<comment type="caution">
    <text evidence="1">The sequence shown here is derived from an EMBL/GenBank/DDBJ whole genome shotgun (WGS) entry which is preliminary data.</text>
</comment>